<dbReference type="InterPro" id="IPR024529">
    <property type="entry name" value="ECF_trnsprt_substrate-spec"/>
</dbReference>
<reference evidence="2 3" key="1">
    <citation type="journal article" date="2025" name="Anaerobe">
        <title>Description of Anaerococcus kampingiae sp. nov., Anaerococcus groningensis sp. nov., Anaerococcus martiniensis sp. nov., and Anaerococcus cruorum sp. nov., isolated from human clinical specimens.</title>
        <authorList>
            <person name="Boiten K.E."/>
            <person name="Meijer J."/>
            <person name="van Wezel E.M."/>
            <person name="Veloo A.C.M."/>
        </authorList>
    </citation>
    <scope>NUCLEOTIDE SEQUENCE [LARGE SCALE GENOMIC DNA]</scope>
    <source>
        <strain evidence="2 3">ENR0831</strain>
    </source>
</reference>
<keyword evidence="1" id="KW-0472">Membrane</keyword>
<comment type="caution">
    <text evidence="2">The sequence shown here is derived from an EMBL/GenBank/DDBJ whole genome shotgun (WGS) entry which is preliminary data.</text>
</comment>
<feature type="transmembrane region" description="Helical" evidence="1">
    <location>
        <begin position="133"/>
        <end position="160"/>
    </location>
</feature>
<dbReference type="RefSeq" id="WP_410030914.1">
    <property type="nucleotide sequence ID" value="NZ_JBGMEI010000003.1"/>
</dbReference>
<organism evidence="2 3">
    <name type="scientific">Anaerococcus martiniensis</name>
    <dbReference type="NCBI Taxonomy" id="3115615"/>
    <lineage>
        <taxon>Bacteria</taxon>
        <taxon>Bacillati</taxon>
        <taxon>Bacillota</taxon>
        <taxon>Tissierellia</taxon>
        <taxon>Tissierellales</taxon>
        <taxon>Peptoniphilaceae</taxon>
        <taxon>Anaerococcus</taxon>
    </lineage>
</organism>
<keyword evidence="1" id="KW-0812">Transmembrane</keyword>
<gene>
    <name evidence="2" type="ORF">ACCQ41_02915</name>
</gene>
<dbReference type="Pfam" id="PF12822">
    <property type="entry name" value="ECF_trnsprt"/>
    <property type="match status" value="1"/>
</dbReference>
<sequence length="179" mass="19478">MTTKKLVYSAVFLALGILFPMIFHTLGLPGQVLLPMHIPIFLGALTLGPIPGLLIGLVTPVLSSLLTGMPPMVPMVPIMVFELGAYGFFAGYFYEKYQKNVFLPLIGAMIVGRIVAGVVASIVFNIFNMEAISIIPFITGSFVKGLPGIILALVLVPLLYKWMPANIKNNYDPRKNRIG</sequence>
<keyword evidence="1" id="KW-1133">Transmembrane helix</keyword>
<keyword evidence="3" id="KW-1185">Reference proteome</keyword>
<feature type="transmembrane region" description="Helical" evidence="1">
    <location>
        <begin position="101"/>
        <end position="127"/>
    </location>
</feature>
<protein>
    <submittedName>
        <fullName evidence="2">ECF transporter S component</fullName>
    </submittedName>
</protein>
<evidence type="ECO:0000256" key="1">
    <source>
        <dbReference type="SAM" id="Phobius"/>
    </source>
</evidence>
<evidence type="ECO:0000313" key="2">
    <source>
        <dbReference type="EMBL" id="MFO3665203.1"/>
    </source>
</evidence>
<accession>A0ABW9M8M0</accession>
<feature type="transmembrane region" description="Helical" evidence="1">
    <location>
        <begin position="40"/>
        <end position="63"/>
    </location>
</feature>
<dbReference type="Gene3D" id="1.10.1760.20">
    <property type="match status" value="1"/>
</dbReference>
<feature type="transmembrane region" description="Helical" evidence="1">
    <location>
        <begin position="75"/>
        <end position="94"/>
    </location>
</feature>
<evidence type="ECO:0000313" key="3">
    <source>
        <dbReference type="Proteomes" id="UP001637996"/>
    </source>
</evidence>
<feature type="transmembrane region" description="Helical" evidence="1">
    <location>
        <begin position="6"/>
        <end position="28"/>
    </location>
</feature>
<dbReference type="EMBL" id="JBGMEI010000003">
    <property type="protein sequence ID" value="MFO3665203.1"/>
    <property type="molecule type" value="Genomic_DNA"/>
</dbReference>
<dbReference type="Proteomes" id="UP001637996">
    <property type="component" value="Unassembled WGS sequence"/>
</dbReference>
<proteinExistence type="predicted"/>
<name>A0ABW9M8M0_9FIRM</name>